<comment type="caution">
    <text evidence="1">The sequence shown here is derived from an EMBL/GenBank/DDBJ whole genome shotgun (WGS) entry which is preliminary data.</text>
</comment>
<dbReference type="EMBL" id="SRLO01000013">
    <property type="protein sequence ID" value="TNN86749.1"/>
    <property type="molecule type" value="Genomic_DNA"/>
</dbReference>
<gene>
    <name evidence="1" type="ORF">EYF80_002932</name>
</gene>
<proteinExistence type="predicted"/>
<sequence>MDWIFHGGQLDLTVLGIVIHRGSCRVMMFQRLIPADVTESHEITKWGQAEKYLLVPNETVTYKVTELDLLWSFSFVAQDFGDANMFNEGS</sequence>
<evidence type="ECO:0000313" key="1">
    <source>
        <dbReference type="EMBL" id="TNN86749.1"/>
    </source>
</evidence>
<dbReference type="Proteomes" id="UP000314294">
    <property type="component" value="Unassembled WGS sequence"/>
</dbReference>
<keyword evidence="2" id="KW-1185">Reference proteome</keyword>
<protein>
    <submittedName>
        <fullName evidence="1">Uncharacterized protein</fullName>
    </submittedName>
</protein>
<organism evidence="1 2">
    <name type="scientific">Liparis tanakae</name>
    <name type="common">Tanaka's snailfish</name>
    <dbReference type="NCBI Taxonomy" id="230148"/>
    <lineage>
        <taxon>Eukaryota</taxon>
        <taxon>Metazoa</taxon>
        <taxon>Chordata</taxon>
        <taxon>Craniata</taxon>
        <taxon>Vertebrata</taxon>
        <taxon>Euteleostomi</taxon>
        <taxon>Actinopterygii</taxon>
        <taxon>Neopterygii</taxon>
        <taxon>Teleostei</taxon>
        <taxon>Neoteleostei</taxon>
        <taxon>Acanthomorphata</taxon>
        <taxon>Eupercaria</taxon>
        <taxon>Perciformes</taxon>
        <taxon>Cottioidei</taxon>
        <taxon>Cottales</taxon>
        <taxon>Liparidae</taxon>
        <taxon>Liparis</taxon>
    </lineage>
</organism>
<reference evidence="1 2" key="1">
    <citation type="submission" date="2019-03" db="EMBL/GenBank/DDBJ databases">
        <title>First draft genome of Liparis tanakae, snailfish: a comprehensive survey of snailfish specific genes.</title>
        <authorList>
            <person name="Kim W."/>
            <person name="Song I."/>
            <person name="Jeong J.-H."/>
            <person name="Kim D."/>
            <person name="Kim S."/>
            <person name="Ryu S."/>
            <person name="Song J.Y."/>
            <person name="Lee S.K."/>
        </authorList>
    </citation>
    <scope>NUCLEOTIDE SEQUENCE [LARGE SCALE GENOMIC DNA]</scope>
    <source>
        <tissue evidence="1">Muscle</tissue>
    </source>
</reference>
<name>A0A4Z2J974_9TELE</name>
<accession>A0A4Z2J974</accession>
<evidence type="ECO:0000313" key="2">
    <source>
        <dbReference type="Proteomes" id="UP000314294"/>
    </source>
</evidence>
<dbReference type="AlphaFoldDB" id="A0A4Z2J974"/>